<organism evidence="1 2">
    <name type="scientific">Hypsizygus marmoreus</name>
    <name type="common">White beech mushroom</name>
    <name type="synonym">Agaricus marmoreus</name>
    <dbReference type="NCBI Taxonomy" id="39966"/>
    <lineage>
        <taxon>Eukaryota</taxon>
        <taxon>Fungi</taxon>
        <taxon>Dikarya</taxon>
        <taxon>Basidiomycota</taxon>
        <taxon>Agaricomycotina</taxon>
        <taxon>Agaricomycetes</taxon>
        <taxon>Agaricomycetidae</taxon>
        <taxon>Agaricales</taxon>
        <taxon>Tricholomatineae</taxon>
        <taxon>Lyophyllaceae</taxon>
        <taxon>Hypsizygus</taxon>
    </lineage>
</organism>
<gene>
    <name evidence="1" type="ORF">Hypma_013716</name>
</gene>
<evidence type="ECO:0000313" key="1">
    <source>
        <dbReference type="EMBL" id="RDB19419.1"/>
    </source>
</evidence>
<dbReference type="AlphaFoldDB" id="A0A369JBC9"/>
<keyword evidence="2" id="KW-1185">Reference proteome</keyword>
<comment type="caution">
    <text evidence="1">The sequence shown here is derived from an EMBL/GenBank/DDBJ whole genome shotgun (WGS) entry which is preliminary data.</text>
</comment>
<dbReference type="Proteomes" id="UP000076154">
    <property type="component" value="Unassembled WGS sequence"/>
</dbReference>
<name>A0A369JBC9_HYPMA</name>
<dbReference type="InParanoid" id="A0A369JBC9"/>
<sequence>MISTAFSVLGIPAATQKPSTGRLLPEGQLEAGLTRIDVERIRSNTDAVRNLLLNLGDLGRKDGGIVMTTSGQVDVETGVKHGADKTSFDPRGPLLAPPALGFHLKGIVQLRVSFASIPSKNDPNTPAIQITARTDTAQAAGTEINSMCGGLREVSRLRPMDWRQEDLLAEGERDRGHQKTKVRT</sequence>
<proteinExistence type="predicted"/>
<reference evidence="1" key="1">
    <citation type="submission" date="2018-04" db="EMBL/GenBank/DDBJ databases">
        <title>Whole genome sequencing of Hypsizygus marmoreus.</title>
        <authorList>
            <person name="Choi I.-G."/>
            <person name="Min B."/>
            <person name="Kim J.-G."/>
            <person name="Kim S."/>
            <person name="Oh Y.-L."/>
            <person name="Kong W.-S."/>
            <person name="Park H."/>
            <person name="Jeong J."/>
            <person name="Song E.-S."/>
        </authorList>
    </citation>
    <scope>NUCLEOTIDE SEQUENCE [LARGE SCALE GENOMIC DNA]</scope>
    <source>
        <strain evidence="1">51987-8</strain>
    </source>
</reference>
<accession>A0A369JBC9</accession>
<evidence type="ECO:0000313" key="2">
    <source>
        <dbReference type="Proteomes" id="UP000076154"/>
    </source>
</evidence>
<dbReference type="EMBL" id="LUEZ02000080">
    <property type="protein sequence ID" value="RDB19419.1"/>
    <property type="molecule type" value="Genomic_DNA"/>
</dbReference>
<protein>
    <submittedName>
        <fullName evidence="1">Uncharacterized protein</fullName>
    </submittedName>
</protein>